<evidence type="ECO:0000256" key="2">
    <source>
        <dbReference type="ARBA" id="ARBA00022771"/>
    </source>
</evidence>
<dbReference type="PANTHER" id="PTHR31973">
    <property type="entry name" value="POLYPROTEIN, PUTATIVE-RELATED"/>
    <property type="match status" value="1"/>
</dbReference>
<dbReference type="InterPro" id="IPR007527">
    <property type="entry name" value="Znf_SWIM"/>
</dbReference>
<feature type="region of interest" description="Disordered" evidence="5">
    <location>
        <begin position="202"/>
        <end position="258"/>
    </location>
</feature>
<feature type="domain" description="SWIM-type" evidence="6">
    <location>
        <begin position="136"/>
        <end position="168"/>
    </location>
</feature>
<feature type="region of interest" description="Disordered" evidence="5">
    <location>
        <begin position="376"/>
        <end position="395"/>
    </location>
</feature>
<proteinExistence type="predicted"/>
<evidence type="ECO:0000256" key="5">
    <source>
        <dbReference type="SAM" id="MobiDB-lite"/>
    </source>
</evidence>
<feature type="compositionally biased region" description="Low complexity" evidence="5">
    <location>
        <begin position="232"/>
        <end position="248"/>
    </location>
</feature>
<comment type="caution">
    <text evidence="7">The sequence shown here is derived from an EMBL/GenBank/DDBJ whole genome shotgun (WGS) entry which is preliminary data.</text>
</comment>
<name>A0AAU9PU87_9ASTR</name>
<dbReference type="PANTHER" id="PTHR31973:SF189">
    <property type="entry name" value="TRANSPOSASE, MUDR, PLANT, MULE TRANSPOSASE DOMAIN PROTEIN-RELATED"/>
    <property type="match status" value="1"/>
</dbReference>
<organism evidence="7 8">
    <name type="scientific">Lactuca virosa</name>
    <dbReference type="NCBI Taxonomy" id="75947"/>
    <lineage>
        <taxon>Eukaryota</taxon>
        <taxon>Viridiplantae</taxon>
        <taxon>Streptophyta</taxon>
        <taxon>Embryophyta</taxon>
        <taxon>Tracheophyta</taxon>
        <taxon>Spermatophyta</taxon>
        <taxon>Magnoliopsida</taxon>
        <taxon>eudicotyledons</taxon>
        <taxon>Gunneridae</taxon>
        <taxon>Pentapetalae</taxon>
        <taxon>asterids</taxon>
        <taxon>campanulids</taxon>
        <taxon>Asterales</taxon>
        <taxon>Asteraceae</taxon>
        <taxon>Cichorioideae</taxon>
        <taxon>Cichorieae</taxon>
        <taxon>Lactucinae</taxon>
        <taxon>Lactuca</taxon>
    </lineage>
</organism>
<dbReference type="InterPro" id="IPR006564">
    <property type="entry name" value="Znf_PMZ"/>
</dbReference>
<dbReference type="SMART" id="SM00575">
    <property type="entry name" value="ZnF_PMZ"/>
    <property type="match status" value="1"/>
</dbReference>
<dbReference type="Proteomes" id="UP001157418">
    <property type="component" value="Unassembled WGS sequence"/>
</dbReference>
<keyword evidence="2 4" id="KW-0863">Zinc-finger</keyword>
<keyword evidence="8" id="KW-1185">Reference proteome</keyword>
<evidence type="ECO:0000313" key="8">
    <source>
        <dbReference type="Proteomes" id="UP001157418"/>
    </source>
</evidence>
<dbReference type="EMBL" id="CAKMRJ010005745">
    <property type="protein sequence ID" value="CAH1453364.1"/>
    <property type="molecule type" value="Genomic_DNA"/>
</dbReference>
<evidence type="ECO:0000256" key="1">
    <source>
        <dbReference type="ARBA" id="ARBA00022723"/>
    </source>
</evidence>
<evidence type="ECO:0000256" key="3">
    <source>
        <dbReference type="ARBA" id="ARBA00022833"/>
    </source>
</evidence>
<dbReference type="PROSITE" id="PS50966">
    <property type="entry name" value="ZF_SWIM"/>
    <property type="match status" value="1"/>
</dbReference>
<evidence type="ECO:0000259" key="6">
    <source>
        <dbReference type="PROSITE" id="PS50966"/>
    </source>
</evidence>
<keyword evidence="1" id="KW-0479">Metal-binding</keyword>
<accession>A0AAU9PU87</accession>
<gene>
    <name evidence="7" type="ORF">LVIROSA_LOCUS38608</name>
</gene>
<dbReference type="AlphaFoldDB" id="A0AAU9PU87"/>
<evidence type="ECO:0000256" key="4">
    <source>
        <dbReference type="PROSITE-ProRule" id="PRU00325"/>
    </source>
</evidence>
<reference evidence="7 8" key="1">
    <citation type="submission" date="2022-01" db="EMBL/GenBank/DDBJ databases">
        <authorList>
            <person name="Xiong W."/>
            <person name="Schranz E."/>
        </authorList>
    </citation>
    <scope>NUCLEOTIDE SEQUENCE [LARGE SCALE GENOMIC DNA]</scope>
</reference>
<keyword evidence="3" id="KW-0862">Zinc</keyword>
<dbReference type="Pfam" id="PF04434">
    <property type="entry name" value="SWIM"/>
    <property type="match status" value="1"/>
</dbReference>
<protein>
    <recommendedName>
        <fullName evidence="6">SWIM-type domain-containing protein</fullName>
    </recommendedName>
</protein>
<dbReference type="GO" id="GO:0008270">
    <property type="term" value="F:zinc ion binding"/>
    <property type="evidence" value="ECO:0007669"/>
    <property type="project" value="UniProtKB-KW"/>
</dbReference>
<evidence type="ECO:0000313" key="7">
    <source>
        <dbReference type="EMBL" id="CAH1453364.1"/>
    </source>
</evidence>
<sequence length="395" mass="44137">MSSSRPTPDGLHPIVELNFKGVFLRNPFSYNHGINFTFNDHDFFGMTYGECITFLERSMQESIKKLYYCELGKPLISGITVIANDEDYGGFIFQAYGTDGKICMYVDHDGQGIEDWFGSEIEEEDGDDSCIDGDAYEVDLEEITCSCRLWQLNGIGCVHSVAAISFMNRDVESYVDKLFSSITYIKSYKFRLAPMNRSNLWPATDYTPHLPPVRRTMPGRPATKRKKDATENSNQSSKKSKKTTQTQNKGKEQVKVSKAGKKQKCSLCKIEGHNKRACTLTRPPKIKARRKTKQGVVEALNEDDEGNQANAMNEGDEVHEGDQAVNDDGGAVNDGGEAVNEVHVQEQEARETLVATLLKKIRKKKSERIIKLKLGKKVGGADAPRNSEAKPVTLE</sequence>